<evidence type="ECO:0000256" key="8">
    <source>
        <dbReference type="ARBA" id="ARBA00022695"/>
    </source>
</evidence>
<dbReference type="Pfam" id="PF01300">
    <property type="entry name" value="Sua5_yciO_yrdC"/>
    <property type="match status" value="1"/>
</dbReference>
<evidence type="ECO:0000256" key="4">
    <source>
        <dbReference type="ARBA" id="ARBA00015492"/>
    </source>
</evidence>
<dbReference type="Proteomes" id="UP000238823">
    <property type="component" value="Unassembled WGS sequence"/>
</dbReference>
<dbReference type="FunFam" id="3.90.870.10:FF:000009">
    <property type="entry name" value="Threonylcarbamoyl-AMP synthase, putative"/>
    <property type="match status" value="1"/>
</dbReference>
<dbReference type="PROSITE" id="PS51163">
    <property type="entry name" value="YRDC"/>
    <property type="match status" value="1"/>
</dbReference>
<evidence type="ECO:0000256" key="6">
    <source>
        <dbReference type="ARBA" id="ARBA00022679"/>
    </source>
</evidence>
<dbReference type="GO" id="GO:0005737">
    <property type="term" value="C:cytoplasm"/>
    <property type="evidence" value="ECO:0007669"/>
    <property type="project" value="UniProtKB-SubCell"/>
</dbReference>
<evidence type="ECO:0000256" key="7">
    <source>
        <dbReference type="ARBA" id="ARBA00022694"/>
    </source>
</evidence>
<feature type="domain" description="YrdC-like" evidence="15">
    <location>
        <begin position="13"/>
        <end position="199"/>
    </location>
</feature>
<evidence type="ECO:0000256" key="3">
    <source>
        <dbReference type="ARBA" id="ARBA00012584"/>
    </source>
</evidence>
<accession>A0A2S9YBW7</accession>
<dbReference type="InterPro" id="IPR050156">
    <property type="entry name" value="TC-AMP_synthase_SUA5"/>
</dbReference>
<keyword evidence="9 13" id="KW-0547">Nucleotide-binding</keyword>
<dbReference type="GO" id="GO:0061710">
    <property type="term" value="F:L-threonylcarbamoyladenylate synthase"/>
    <property type="evidence" value="ECO:0007669"/>
    <property type="project" value="UniProtKB-EC"/>
</dbReference>
<dbReference type="PANTHER" id="PTHR17490:SF16">
    <property type="entry name" value="THREONYLCARBAMOYL-AMP SYNTHASE"/>
    <property type="match status" value="1"/>
</dbReference>
<feature type="binding site" evidence="14">
    <location>
        <position position="233"/>
    </location>
    <ligand>
        <name>ATP</name>
        <dbReference type="ChEBI" id="CHEBI:30616"/>
    </ligand>
</feature>
<dbReference type="SUPFAM" id="SSF55821">
    <property type="entry name" value="YrdC/RibB"/>
    <property type="match status" value="1"/>
</dbReference>
<keyword evidence="8 13" id="KW-0548">Nucleotidyltransferase</keyword>
<comment type="caution">
    <text evidence="16">The sequence shown here is derived from an EMBL/GenBank/DDBJ whole genome shotgun (WGS) entry which is preliminary data.</text>
</comment>
<dbReference type="PIRSF" id="PIRSF004930">
    <property type="entry name" value="Tln_factor_SUA5"/>
    <property type="match status" value="1"/>
</dbReference>
<comment type="catalytic activity">
    <reaction evidence="12 13">
        <text>L-threonine + hydrogencarbonate + ATP = L-threonylcarbamoyladenylate + diphosphate + H2O</text>
        <dbReference type="Rhea" id="RHEA:36407"/>
        <dbReference type="ChEBI" id="CHEBI:15377"/>
        <dbReference type="ChEBI" id="CHEBI:17544"/>
        <dbReference type="ChEBI" id="CHEBI:30616"/>
        <dbReference type="ChEBI" id="CHEBI:33019"/>
        <dbReference type="ChEBI" id="CHEBI:57926"/>
        <dbReference type="ChEBI" id="CHEBI:73682"/>
        <dbReference type="EC" id="2.7.7.87"/>
    </reaction>
</comment>
<evidence type="ECO:0000313" key="17">
    <source>
        <dbReference type="Proteomes" id="UP000238823"/>
    </source>
</evidence>
<feature type="binding site" evidence="14">
    <location>
        <position position="35"/>
    </location>
    <ligand>
        <name>L-threonine</name>
        <dbReference type="ChEBI" id="CHEBI:57926"/>
    </ligand>
</feature>
<evidence type="ECO:0000256" key="2">
    <source>
        <dbReference type="ARBA" id="ARBA00007663"/>
    </source>
</evidence>
<feature type="binding site" evidence="14">
    <location>
        <position position="62"/>
    </location>
    <ligand>
        <name>ATP</name>
        <dbReference type="ChEBI" id="CHEBI:30616"/>
    </ligand>
</feature>
<dbReference type="GO" id="GO:0003725">
    <property type="term" value="F:double-stranded RNA binding"/>
    <property type="evidence" value="ECO:0007669"/>
    <property type="project" value="UniProtKB-UniRule"/>
</dbReference>
<evidence type="ECO:0000256" key="12">
    <source>
        <dbReference type="ARBA" id="ARBA00048366"/>
    </source>
</evidence>
<protein>
    <recommendedName>
        <fullName evidence="4 13">Threonylcarbamoyl-AMP synthase</fullName>
        <shortName evidence="13">TC-AMP synthase</shortName>
        <ecNumber evidence="3 13">2.7.7.87</ecNumber>
    </recommendedName>
    <alternativeName>
        <fullName evidence="11 13">L-threonylcarbamoyladenylate synthase</fullName>
    </alternativeName>
</protein>
<dbReference type="EMBL" id="PVNL01000112">
    <property type="protein sequence ID" value="PRQ02604.1"/>
    <property type="molecule type" value="Genomic_DNA"/>
</dbReference>
<keyword evidence="10 13" id="KW-0067">ATP-binding</keyword>
<feature type="binding site" evidence="14">
    <location>
        <position position="143"/>
    </location>
    <ligand>
        <name>ATP</name>
        <dbReference type="ChEBI" id="CHEBI:30616"/>
    </ligand>
</feature>
<dbReference type="EC" id="2.7.7.87" evidence="3 13"/>
<evidence type="ECO:0000256" key="9">
    <source>
        <dbReference type="ARBA" id="ARBA00022741"/>
    </source>
</evidence>
<feature type="binding site" evidence="14">
    <location>
        <position position="151"/>
    </location>
    <ligand>
        <name>ATP</name>
        <dbReference type="ChEBI" id="CHEBI:30616"/>
    </ligand>
</feature>
<name>A0A2S9YBW7_9BACT</name>
<evidence type="ECO:0000256" key="11">
    <source>
        <dbReference type="ARBA" id="ARBA00029774"/>
    </source>
</evidence>
<keyword evidence="5 13" id="KW-0963">Cytoplasm</keyword>
<dbReference type="AlphaFoldDB" id="A0A2S9YBW7"/>
<evidence type="ECO:0000256" key="14">
    <source>
        <dbReference type="PIRSR" id="PIRSR004930-1"/>
    </source>
</evidence>
<evidence type="ECO:0000256" key="5">
    <source>
        <dbReference type="ARBA" id="ARBA00022490"/>
    </source>
</evidence>
<dbReference type="NCBIfam" id="TIGR00057">
    <property type="entry name" value="L-threonylcarbamoyladenylate synthase"/>
    <property type="match status" value="1"/>
</dbReference>
<keyword evidence="6 13" id="KW-0808">Transferase</keyword>
<dbReference type="PANTHER" id="PTHR17490">
    <property type="entry name" value="SUA5"/>
    <property type="match status" value="1"/>
</dbReference>
<comment type="subcellular location">
    <subcellularLocation>
        <location evidence="1 13">Cytoplasm</location>
    </subcellularLocation>
</comment>
<evidence type="ECO:0000259" key="15">
    <source>
        <dbReference type="PROSITE" id="PS51163"/>
    </source>
</evidence>
<dbReference type="InterPro" id="IPR006070">
    <property type="entry name" value="Sua5-like_dom"/>
</dbReference>
<evidence type="ECO:0000313" key="16">
    <source>
        <dbReference type="EMBL" id="PRQ02604.1"/>
    </source>
</evidence>
<feature type="binding site" evidence="14">
    <location>
        <position position="195"/>
    </location>
    <ligand>
        <name>ATP</name>
        <dbReference type="ChEBI" id="CHEBI:30616"/>
    </ligand>
</feature>
<keyword evidence="7 13" id="KW-0819">tRNA processing</keyword>
<evidence type="ECO:0000256" key="13">
    <source>
        <dbReference type="PIRNR" id="PIRNR004930"/>
    </source>
</evidence>
<dbReference type="InterPro" id="IPR038385">
    <property type="entry name" value="Sua5/YwlC_C"/>
</dbReference>
<gene>
    <name evidence="16" type="primary">ywlC</name>
    <name evidence="16" type="ORF">ENSA7_55760</name>
</gene>
<feature type="binding site" evidence="14">
    <location>
        <position position="141"/>
    </location>
    <ligand>
        <name>L-threonine</name>
        <dbReference type="ChEBI" id="CHEBI:57926"/>
    </ligand>
</feature>
<sequence>MPIIVVDPEQPDPSVMQAAAARIVAGELVAFPTETVYGLGAAAMNPGAIAKIYATKGRPSYNPLIVHVLDVAAAQALVEDWPRLATELADRFWPGPLTIVLRKRPVVPDLVTAGLPSVALRAPAHGVARALLEAAGVPIAAPSANRFQGISPTSAAHVARSLGPDAALILDGGPTRVGIESTVVDLSGAQPVLLRLGGVPVDELEDVTGVLARPAAPREGQPRTSPGLVGRHYAPSGELVVVKTGRLSSALSGARPLGLISFAEQPPPGVDHHLSMPADPREYGRLLYAALHTLDELGCARILVEAVPQQRAWAAIRDRLARSAAS</sequence>
<evidence type="ECO:0000256" key="10">
    <source>
        <dbReference type="ARBA" id="ARBA00022840"/>
    </source>
</evidence>
<dbReference type="RefSeq" id="WP_106092458.1">
    <property type="nucleotide sequence ID" value="NZ_PVNL01000112.1"/>
</dbReference>
<evidence type="ECO:0000256" key="1">
    <source>
        <dbReference type="ARBA" id="ARBA00004496"/>
    </source>
</evidence>
<dbReference type="InterPro" id="IPR010923">
    <property type="entry name" value="T(6)A37_SUA5"/>
</dbReference>
<dbReference type="GO" id="GO:0000049">
    <property type="term" value="F:tRNA binding"/>
    <property type="evidence" value="ECO:0007669"/>
    <property type="project" value="TreeGrafter"/>
</dbReference>
<feature type="binding site" evidence="14">
    <location>
        <position position="181"/>
    </location>
    <ligand>
        <name>L-threonine</name>
        <dbReference type="ChEBI" id="CHEBI:57926"/>
    </ligand>
</feature>
<comment type="function">
    <text evidence="13">Required for the formation of a threonylcarbamoyl group on adenosine at position 37 (t(6)A37) in tRNAs that read codons beginning with adenine.</text>
</comment>
<organism evidence="16 17">
    <name type="scientific">Enhygromyxa salina</name>
    <dbReference type="NCBI Taxonomy" id="215803"/>
    <lineage>
        <taxon>Bacteria</taxon>
        <taxon>Pseudomonadati</taxon>
        <taxon>Myxococcota</taxon>
        <taxon>Polyangia</taxon>
        <taxon>Nannocystales</taxon>
        <taxon>Nannocystaceae</taxon>
        <taxon>Enhygromyxa</taxon>
    </lineage>
</organism>
<proteinExistence type="inferred from homology"/>
<dbReference type="Pfam" id="PF03481">
    <property type="entry name" value="Sua5_C"/>
    <property type="match status" value="1"/>
</dbReference>
<dbReference type="Gene3D" id="3.90.870.10">
    <property type="entry name" value="DHBP synthase"/>
    <property type="match status" value="1"/>
</dbReference>
<feature type="binding site" evidence="14">
    <location>
        <position position="121"/>
    </location>
    <ligand>
        <name>L-threonine</name>
        <dbReference type="ChEBI" id="CHEBI:57926"/>
    </ligand>
</feature>
<comment type="similarity">
    <text evidence="2 13">Belongs to the SUA5 family.</text>
</comment>
<dbReference type="GO" id="GO:0008033">
    <property type="term" value="P:tRNA processing"/>
    <property type="evidence" value="ECO:0007669"/>
    <property type="project" value="UniProtKB-KW"/>
</dbReference>
<dbReference type="GO" id="GO:0006450">
    <property type="term" value="P:regulation of translational fidelity"/>
    <property type="evidence" value="ECO:0007669"/>
    <property type="project" value="TreeGrafter"/>
</dbReference>
<dbReference type="InterPro" id="IPR017945">
    <property type="entry name" value="DHBP_synth_RibB-like_a/b_dom"/>
</dbReference>
<reference evidence="16 17" key="1">
    <citation type="submission" date="2018-03" db="EMBL/GenBank/DDBJ databases">
        <title>Draft Genome Sequences of the Obligatory Marine Myxobacteria Enhygromyxa salina SWB007.</title>
        <authorList>
            <person name="Poehlein A."/>
            <person name="Moghaddam J.A."/>
            <person name="Harms H."/>
            <person name="Alanjari M."/>
            <person name="Koenig G.M."/>
            <person name="Daniel R."/>
            <person name="Schaeberle T.F."/>
        </authorList>
    </citation>
    <scope>NUCLEOTIDE SEQUENCE [LARGE SCALE GENOMIC DNA]</scope>
    <source>
        <strain evidence="16 17">SWB007</strain>
    </source>
</reference>
<dbReference type="Gene3D" id="3.40.50.11030">
    <property type="entry name" value="Threonylcarbamoyl-AMP synthase, C-terminal domain"/>
    <property type="match status" value="1"/>
</dbReference>
<feature type="binding site" evidence="14">
    <location>
        <position position="67"/>
    </location>
    <ligand>
        <name>L-threonine</name>
        <dbReference type="ChEBI" id="CHEBI:57926"/>
    </ligand>
</feature>
<feature type="binding site" evidence="14">
    <location>
        <position position="58"/>
    </location>
    <ligand>
        <name>ATP</name>
        <dbReference type="ChEBI" id="CHEBI:30616"/>
    </ligand>
</feature>
<dbReference type="GO" id="GO:0005524">
    <property type="term" value="F:ATP binding"/>
    <property type="evidence" value="ECO:0007669"/>
    <property type="project" value="UniProtKB-UniRule"/>
</dbReference>
<dbReference type="InterPro" id="IPR005145">
    <property type="entry name" value="Sua5_C"/>
</dbReference>
<dbReference type="OrthoDB" id="9814580at2"/>